<evidence type="ECO:0000313" key="1">
    <source>
        <dbReference type="EMBL" id="KAJ0097854.1"/>
    </source>
</evidence>
<proteinExistence type="predicted"/>
<evidence type="ECO:0000313" key="2">
    <source>
        <dbReference type="Proteomes" id="UP001164250"/>
    </source>
</evidence>
<dbReference type="Proteomes" id="UP001164250">
    <property type="component" value="Chromosome 5"/>
</dbReference>
<name>A0ACC1BFY3_9ROSI</name>
<dbReference type="EMBL" id="CM047901">
    <property type="protein sequence ID" value="KAJ0097854.1"/>
    <property type="molecule type" value="Genomic_DNA"/>
</dbReference>
<comment type="caution">
    <text evidence="1">The sequence shown here is derived from an EMBL/GenBank/DDBJ whole genome shotgun (WGS) entry which is preliminary data.</text>
</comment>
<reference evidence="2" key="1">
    <citation type="journal article" date="2023" name="G3 (Bethesda)">
        <title>Genome assembly and association tests identify interacting loci associated with vigor, precocity, and sex in interspecific pistachio rootstocks.</title>
        <authorList>
            <person name="Palmer W."/>
            <person name="Jacygrad E."/>
            <person name="Sagayaradj S."/>
            <person name="Cavanaugh K."/>
            <person name="Han R."/>
            <person name="Bertier L."/>
            <person name="Beede B."/>
            <person name="Kafkas S."/>
            <person name="Golino D."/>
            <person name="Preece J."/>
            <person name="Michelmore R."/>
        </authorList>
    </citation>
    <scope>NUCLEOTIDE SEQUENCE [LARGE SCALE GENOMIC DNA]</scope>
</reference>
<sequence length="64" mass="7626">MLGDMLQEHNVILELVYYVRKFLKEFDLGYDKIHACANDCCLFRKRNKKLGKLSKVWLFEMGGR</sequence>
<gene>
    <name evidence="1" type="ORF">Patl1_28531</name>
</gene>
<keyword evidence="2" id="KW-1185">Reference proteome</keyword>
<protein>
    <submittedName>
        <fullName evidence="1">Uncharacterized protein</fullName>
    </submittedName>
</protein>
<accession>A0ACC1BFY3</accession>
<organism evidence="1 2">
    <name type="scientific">Pistacia atlantica</name>
    <dbReference type="NCBI Taxonomy" id="434234"/>
    <lineage>
        <taxon>Eukaryota</taxon>
        <taxon>Viridiplantae</taxon>
        <taxon>Streptophyta</taxon>
        <taxon>Embryophyta</taxon>
        <taxon>Tracheophyta</taxon>
        <taxon>Spermatophyta</taxon>
        <taxon>Magnoliopsida</taxon>
        <taxon>eudicotyledons</taxon>
        <taxon>Gunneridae</taxon>
        <taxon>Pentapetalae</taxon>
        <taxon>rosids</taxon>
        <taxon>malvids</taxon>
        <taxon>Sapindales</taxon>
        <taxon>Anacardiaceae</taxon>
        <taxon>Pistacia</taxon>
    </lineage>
</organism>